<evidence type="ECO:0000313" key="3">
    <source>
        <dbReference type="WBParaSite" id="ALUE_0000717501-mRNA-1"/>
    </source>
</evidence>
<keyword evidence="2" id="KW-1185">Reference proteome</keyword>
<accession>A0A9J2PB38</accession>
<protein>
    <submittedName>
        <fullName evidence="3">Uncharacterized protein</fullName>
    </submittedName>
</protein>
<evidence type="ECO:0000313" key="2">
    <source>
        <dbReference type="Proteomes" id="UP000036681"/>
    </source>
</evidence>
<evidence type="ECO:0000256" key="1">
    <source>
        <dbReference type="SAM" id="SignalP"/>
    </source>
</evidence>
<proteinExistence type="predicted"/>
<organism evidence="2 3">
    <name type="scientific">Ascaris lumbricoides</name>
    <name type="common">Giant roundworm</name>
    <dbReference type="NCBI Taxonomy" id="6252"/>
    <lineage>
        <taxon>Eukaryota</taxon>
        <taxon>Metazoa</taxon>
        <taxon>Ecdysozoa</taxon>
        <taxon>Nematoda</taxon>
        <taxon>Chromadorea</taxon>
        <taxon>Rhabditida</taxon>
        <taxon>Spirurina</taxon>
        <taxon>Ascaridomorpha</taxon>
        <taxon>Ascaridoidea</taxon>
        <taxon>Ascarididae</taxon>
        <taxon>Ascaris</taxon>
    </lineage>
</organism>
<name>A0A9J2PB38_ASCLU</name>
<dbReference type="Proteomes" id="UP000036681">
    <property type="component" value="Unplaced"/>
</dbReference>
<feature type="signal peptide" evidence="1">
    <location>
        <begin position="1"/>
        <end position="17"/>
    </location>
</feature>
<dbReference type="AlphaFoldDB" id="A0A9J2PB38"/>
<keyword evidence="1" id="KW-0732">Signal</keyword>
<dbReference type="WBParaSite" id="ALUE_0000717501-mRNA-1">
    <property type="protein sequence ID" value="ALUE_0000717501-mRNA-1"/>
    <property type="gene ID" value="ALUE_0000717501"/>
</dbReference>
<reference evidence="3" key="1">
    <citation type="submission" date="2023-03" db="UniProtKB">
        <authorList>
            <consortium name="WormBaseParasite"/>
        </authorList>
    </citation>
    <scope>IDENTIFICATION</scope>
</reference>
<feature type="chain" id="PRO_5039951466" evidence="1">
    <location>
        <begin position="18"/>
        <end position="453"/>
    </location>
</feature>
<sequence length="453" mass="52650">MLLDRFIRLLVVRFTYAALPFTDHILFIETSYDQAVLTTTKDGPVENLHIRIDVTDLFTGRETPIFDLSGPLLMLSRGRYTINFLRANRWYGIMFRSENLIDGVTHMNIEEKLIRTLPTTSSRLDIGVQVSARREGTENHRLEDLLLMAEWTDPLTRQNLSEAIIRVRMYCDDSFIESNFILDNTQMNTTKLLELEDGDLTIFTRYGYDKRNRKPETATIRITAFELADTNRSVINTNSLTVEYSTANHTDEYVLHNLLPNMWYAVHYEYMRTSPFHIYDEQRFIVESPDENGTSAEHPPAYLQFSPNSFYSPSGKIDHSLLPSVQIVRDSYYKGKRMLIIVEAPCDNDDNDTEIWLSDAQPTTRLHVDLEEVICVHGPRPFCDQYYMHNEAMPHCETSICYTTQVLIDNEFYEAEQVCEDVIEHYPSSSHFCSYLNFLQLMLAFYGAARFIS</sequence>